<feature type="compositionally biased region" description="Polar residues" evidence="18">
    <location>
        <begin position="309"/>
        <end position="325"/>
    </location>
</feature>
<keyword evidence="6" id="KW-0547">Nucleotide-binding</keyword>
<gene>
    <name evidence="22" type="ORF">PI49.0160</name>
</gene>
<feature type="region of interest" description="Disordered" evidence="18">
    <location>
        <begin position="1"/>
        <end position="55"/>
    </location>
</feature>
<dbReference type="InterPro" id="IPR057670">
    <property type="entry name" value="SH3_retrovirus"/>
</dbReference>
<keyword evidence="15" id="KW-0917">Virion maturation</keyword>
<evidence type="ECO:0000256" key="13">
    <source>
        <dbReference type="ARBA" id="ARBA00022918"/>
    </source>
</evidence>
<dbReference type="GO" id="GO:0046872">
    <property type="term" value="F:metal ion binding"/>
    <property type="evidence" value="ECO:0007669"/>
    <property type="project" value="UniProtKB-KW"/>
</dbReference>
<dbReference type="Pfam" id="PF25597">
    <property type="entry name" value="SH3_retrovirus"/>
    <property type="match status" value="1"/>
</dbReference>
<accession>Q572G7</accession>
<evidence type="ECO:0000256" key="7">
    <source>
        <dbReference type="ARBA" id="ARBA00022750"/>
    </source>
</evidence>
<dbReference type="GO" id="GO:0003676">
    <property type="term" value="F:nucleic acid binding"/>
    <property type="evidence" value="ECO:0007669"/>
    <property type="project" value="InterPro"/>
</dbReference>
<keyword evidence="7" id="KW-0064">Aspartyl protease</keyword>
<feature type="region of interest" description="Disordered" evidence="18">
    <location>
        <begin position="284"/>
        <end position="392"/>
    </location>
</feature>
<feature type="region of interest" description="Disordered" evidence="18">
    <location>
        <begin position="78"/>
        <end position="112"/>
    </location>
</feature>
<feature type="compositionally biased region" description="Polar residues" evidence="18">
    <location>
        <begin position="87"/>
        <end position="108"/>
    </location>
</feature>
<name>Q572G7_PHYIN</name>
<evidence type="ECO:0000256" key="17">
    <source>
        <dbReference type="ARBA" id="ARBA00023268"/>
    </source>
</evidence>
<dbReference type="GO" id="GO:0004519">
    <property type="term" value="F:endonuclease activity"/>
    <property type="evidence" value="ECO:0007669"/>
    <property type="project" value="UniProtKB-KW"/>
</dbReference>
<dbReference type="Pfam" id="PF07727">
    <property type="entry name" value="RVT_2"/>
    <property type="match status" value="1"/>
</dbReference>
<evidence type="ECO:0000256" key="6">
    <source>
        <dbReference type="ARBA" id="ARBA00022741"/>
    </source>
</evidence>
<evidence type="ECO:0000256" key="16">
    <source>
        <dbReference type="ARBA" id="ARBA00023172"/>
    </source>
</evidence>
<evidence type="ECO:0000256" key="14">
    <source>
        <dbReference type="ARBA" id="ARBA00022932"/>
    </source>
</evidence>
<keyword evidence="11" id="KW-0460">Magnesium</keyword>
<protein>
    <submittedName>
        <fullName evidence="22">Putative polyprotein</fullName>
    </submittedName>
</protein>
<feature type="compositionally biased region" description="Acidic residues" evidence="18">
    <location>
        <begin position="1"/>
        <end position="10"/>
    </location>
</feature>
<evidence type="ECO:0000256" key="12">
    <source>
        <dbReference type="ARBA" id="ARBA00022908"/>
    </source>
</evidence>
<dbReference type="PANTHER" id="PTHR42648">
    <property type="entry name" value="TRANSPOSASE, PUTATIVE-RELATED"/>
    <property type="match status" value="1"/>
</dbReference>
<dbReference type="GO" id="GO:0003887">
    <property type="term" value="F:DNA-directed DNA polymerase activity"/>
    <property type="evidence" value="ECO:0007669"/>
    <property type="project" value="UniProtKB-KW"/>
</dbReference>
<keyword evidence="14" id="KW-0239">DNA-directed DNA polymerase</keyword>
<keyword evidence="12" id="KW-0229">DNA integration</keyword>
<dbReference type="InterPro" id="IPR043502">
    <property type="entry name" value="DNA/RNA_pol_sf"/>
</dbReference>
<evidence type="ECO:0000259" key="20">
    <source>
        <dbReference type="Pfam" id="PF22936"/>
    </source>
</evidence>
<dbReference type="InterPro" id="IPR054722">
    <property type="entry name" value="PolX-like_BBD"/>
</dbReference>
<evidence type="ECO:0000256" key="4">
    <source>
        <dbReference type="ARBA" id="ARBA00022722"/>
    </source>
</evidence>
<dbReference type="GO" id="GO:0006508">
    <property type="term" value="P:proteolysis"/>
    <property type="evidence" value="ECO:0007669"/>
    <property type="project" value="UniProtKB-KW"/>
</dbReference>
<dbReference type="Pfam" id="PF22936">
    <property type="entry name" value="Pol_BBD"/>
    <property type="match status" value="1"/>
</dbReference>
<keyword evidence="13" id="KW-0695">RNA-directed DNA polymerase</keyword>
<evidence type="ECO:0000256" key="3">
    <source>
        <dbReference type="ARBA" id="ARBA00022670"/>
    </source>
</evidence>
<keyword evidence="10" id="KW-0067">ATP-binding</keyword>
<keyword evidence="9" id="KW-0378">Hydrolase</keyword>
<keyword evidence="16" id="KW-0233">DNA recombination</keyword>
<feature type="region of interest" description="Disordered" evidence="18">
    <location>
        <begin position="445"/>
        <end position="469"/>
    </location>
</feature>
<evidence type="ECO:0000256" key="9">
    <source>
        <dbReference type="ARBA" id="ARBA00022801"/>
    </source>
</evidence>
<dbReference type="GO" id="GO:0006310">
    <property type="term" value="P:DNA recombination"/>
    <property type="evidence" value="ECO:0007669"/>
    <property type="project" value="UniProtKB-KW"/>
</dbReference>
<dbReference type="PANTHER" id="PTHR42648:SF11">
    <property type="entry name" value="TRANSPOSON TY4-P GAG-POL POLYPROTEIN"/>
    <property type="match status" value="1"/>
</dbReference>
<dbReference type="CDD" id="cd09272">
    <property type="entry name" value="RNase_HI_RT_Ty1"/>
    <property type="match status" value="1"/>
</dbReference>
<keyword evidence="4" id="KW-0540">Nuclease</keyword>
<keyword evidence="3" id="KW-0645">Protease</keyword>
<feature type="compositionally biased region" description="Low complexity" evidence="18">
    <location>
        <begin position="335"/>
        <end position="352"/>
    </location>
</feature>
<evidence type="ECO:0000256" key="10">
    <source>
        <dbReference type="ARBA" id="ARBA00022840"/>
    </source>
</evidence>
<organism evidence="22">
    <name type="scientific">Phytophthora infestans</name>
    <name type="common">Potato late blight agent</name>
    <name type="synonym">Botrytis infestans</name>
    <dbReference type="NCBI Taxonomy" id="4787"/>
    <lineage>
        <taxon>Eukaryota</taxon>
        <taxon>Sar</taxon>
        <taxon>Stramenopiles</taxon>
        <taxon>Oomycota</taxon>
        <taxon>Peronosporomycetes</taxon>
        <taxon>Peronosporales</taxon>
        <taxon>Peronosporaceae</taxon>
        <taxon>Phytophthora</taxon>
    </lineage>
</organism>
<feature type="domain" description="Retroviral polymerase SH3-like" evidence="21">
    <location>
        <begin position="796"/>
        <end position="851"/>
    </location>
</feature>
<dbReference type="SUPFAM" id="SSF53098">
    <property type="entry name" value="Ribonuclease H-like"/>
    <property type="match status" value="1"/>
</dbReference>
<dbReference type="InterPro" id="IPR036397">
    <property type="entry name" value="RNaseH_sf"/>
</dbReference>
<keyword evidence="17" id="KW-0511">Multifunctional enzyme</keyword>
<evidence type="ECO:0000256" key="18">
    <source>
        <dbReference type="SAM" id="MobiDB-lite"/>
    </source>
</evidence>
<comment type="function">
    <text evidence="1">The aspartyl protease (PR) mediates the proteolytic cleavages of the Gag and Gag-Pol polyproteins after assembly of the VLP.</text>
</comment>
<dbReference type="EMBL" id="AJ893357">
    <property type="protein sequence ID" value="CAI72308.1"/>
    <property type="molecule type" value="Genomic_DNA"/>
</dbReference>
<evidence type="ECO:0000256" key="5">
    <source>
        <dbReference type="ARBA" id="ARBA00022723"/>
    </source>
</evidence>
<dbReference type="SUPFAM" id="SSF56672">
    <property type="entry name" value="DNA/RNA polymerases"/>
    <property type="match status" value="1"/>
</dbReference>
<keyword evidence="14" id="KW-0548">Nucleotidyltransferase</keyword>
<evidence type="ECO:0000313" key="22">
    <source>
        <dbReference type="EMBL" id="CAI72308.1"/>
    </source>
</evidence>
<evidence type="ECO:0000256" key="11">
    <source>
        <dbReference type="ARBA" id="ARBA00022842"/>
    </source>
</evidence>
<dbReference type="GO" id="GO:0005524">
    <property type="term" value="F:ATP binding"/>
    <property type="evidence" value="ECO:0007669"/>
    <property type="project" value="UniProtKB-KW"/>
</dbReference>
<sequence>MQNDGQDESPEPAGSPNRTTSQVMSPNPTVTSTNQHQDLGVSTPSVGCDRSLSQSQVGELTPLAIPLAVQRSVSDGASQDFRLPGAQLSSQTSYGDRPRSITQPQSRPLNYGQPANIYQVHVPAGDVNPACVQEQEEDMPKIEAITKFDVGKKLSQPSEYPTWRMRVMTGLGMADPILLWDRIFQDFGRGPGVNTDMVMADLYARKLQSDETVEEYIKDLLRMQRILAENNDPMHDSRVARLMLTNAIKVYPKITDDVARRGIQPNEFTIYASRAELVNAEMTARAREQHGTAASGDASSGGRGLSSGRPQLQTNFTQRSGNGKQPRQRGGRYGGNRSRSVSSNSSTGSRTSIMARKKNSTCKVCGQKGHWKGDRECKGANRQAAGNQERNQRVQAFSGGVFTNIMGGAAHQQPQSAAAGFTFDEVRHILGEQAARQLRDELETKPPTPAVDEEQFSPTSTPPQSPAEARGGLVSMVMSSHEDNCFPDLAPDEMEWLLDSGSQVNLCGDLSCFSYVERGVSGELKMALGQTEILNASGSVVMRVKNQLSGQWEPRRLDDVHYSPNAHVNLISLGYIQACGFVVNISEDQLVAAVEARTNMMGLLHNRLGHVNMKLIRELAASKADFGVKINANSLSAYDCVHCITAKLKRMSYKRNPERRKHPLKKLSVDLCSITGETMFLLVVDEATRYKWWYLLANKNDAEDKIKTLILRLNNKFKRQSRSVNAIVERANGLVLPRLRSVLHAARQTDLLWGEALLHVVDMVSLLPTAALDGKSPFEALYDKKPTLRYLRTWGCLVHSHIPKKRTSTRDKLDPCAELALFLGYSTNTKGYKLLNLKTGCVIQKRSGNVLCHERFTAAQAYVKQLLLNTYKDGNADLPDEIPVVPIVNSLEDRLFPDAGDPLRSPEQVGEQDVPAQLSMTPSNASKASCLKRSAAQTKTRTASRLVKRKANDNEAYTPSKKLPAVATAEPRANIIRRAKKLPAHLKEYIVGSVINSKQDIPIPTTYKQAKKSNFWPEWEVAMNDELTSLRQHGTWKLVSRTKAKSQTVITNKWVYTVKRDAQGRIKRFKARLVIHGFKQSFGVDYLETYAPVIRFETIRAAILYARKRGWDVYQYDVKTAFLYGRLEERIYMEIPAGSTEGLPGGEMICQLIKSLYGLKQAPAVWNKTLHDFLVDLEFTRLDSDYGVYVKYNNDEVDMLLTVYVDDLLLMGPAALCTKVAAQLEAKFTLTSMGEAKYLLGIEITLDAINNKVIYSQRSHIDKLLKKFGLANSYGCWTPQATTESRAQAKDQDKPVDMPYRELIGGLQYLVSGSRPDIAHAVRHLGKYLSCYTESHFREAQRVLRYLLQTRDYALHMDVVLGTDVCITAFTDSDYANDPDDSKSVSGYVTLLDGNVISYASRKQGINAQSSTEAEYYHLIRHMVEDGKLKTLHVPTNDNTADIMTKPLARAKFSQFRDQLKVMPISLPSSAATAYAALATNAEECQDGVDE</sequence>
<dbReference type="InterPro" id="IPR012337">
    <property type="entry name" value="RNaseH-like_sf"/>
</dbReference>
<keyword evidence="8" id="KW-0255">Endonuclease</keyword>
<evidence type="ECO:0000256" key="2">
    <source>
        <dbReference type="ARBA" id="ARBA00022612"/>
    </source>
</evidence>
<keyword evidence="5" id="KW-0479">Metal-binding</keyword>
<feature type="domain" description="Retrovirus-related Pol polyprotein from transposon TNT 1-94-like beta-barrel" evidence="20">
    <location>
        <begin position="496"/>
        <end position="581"/>
    </location>
</feature>
<keyword evidence="14" id="KW-0808">Transferase</keyword>
<keyword evidence="2" id="KW-1188">Viral release from host cell</keyword>
<evidence type="ECO:0000256" key="15">
    <source>
        <dbReference type="ARBA" id="ARBA00023113"/>
    </source>
</evidence>
<evidence type="ECO:0000256" key="8">
    <source>
        <dbReference type="ARBA" id="ARBA00022759"/>
    </source>
</evidence>
<evidence type="ECO:0000259" key="19">
    <source>
        <dbReference type="Pfam" id="PF07727"/>
    </source>
</evidence>
<dbReference type="GO" id="GO:0003964">
    <property type="term" value="F:RNA-directed DNA polymerase activity"/>
    <property type="evidence" value="ECO:0007669"/>
    <property type="project" value="UniProtKB-KW"/>
</dbReference>
<dbReference type="InterPro" id="IPR013103">
    <property type="entry name" value="RVT_2"/>
</dbReference>
<feature type="domain" description="Reverse transcriptase Ty1/copia-type" evidence="19">
    <location>
        <begin position="1035"/>
        <end position="1280"/>
    </location>
</feature>
<feature type="compositionally biased region" description="Polar residues" evidence="18">
    <location>
        <begin position="16"/>
        <end position="55"/>
    </location>
</feature>
<dbReference type="InterPro" id="IPR039537">
    <property type="entry name" value="Retrotran_Ty1/copia-like"/>
</dbReference>
<evidence type="ECO:0000256" key="1">
    <source>
        <dbReference type="ARBA" id="ARBA00002180"/>
    </source>
</evidence>
<evidence type="ECO:0000259" key="21">
    <source>
        <dbReference type="Pfam" id="PF25597"/>
    </source>
</evidence>
<proteinExistence type="predicted"/>
<dbReference type="Gene3D" id="3.30.420.10">
    <property type="entry name" value="Ribonuclease H-like superfamily/Ribonuclease H"/>
    <property type="match status" value="1"/>
</dbReference>
<reference evidence="22" key="1">
    <citation type="journal article" date="2005" name="Proc. Natl. Acad. Sci. U.S.A.">
        <title>An ancestral oomycete locus contains late blight avirulence gene Avr3a, encoding a protein that is recognized in the host cytoplasm.</title>
        <authorList>
            <person name="Armstrong M.R."/>
            <person name="Whisson S.C."/>
            <person name="Pritchard L."/>
            <person name="Bos J.I.B."/>
            <person name="Venter E."/>
            <person name="Avrova A.O."/>
            <person name="Rehmany A.P."/>
            <person name="Bohme U."/>
            <person name="Brooks K."/>
            <person name="Cherevach I."/>
            <person name="Hamlin N."/>
            <person name="White B."/>
            <person name="Fraser A."/>
            <person name="Lord A."/>
            <person name="Quail M.A."/>
            <person name="Churcher C."/>
            <person name="Hall N."/>
            <person name="Berriman M."/>
            <person name="Kamoun S."/>
            <person name="Beyon J.L."/>
            <person name="Birch P.R.J."/>
        </authorList>
    </citation>
    <scope>NUCLEOTIDE SEQUENCE</scope>
</reference>
<dbReference type="GO" id="GO:0015074">
    <property type="term" value="P:DNA integration"/>
    <property type="evidence" value="ECO:0007669"/>
    <property type="project" value="UniProtKB-KW"/>
</dbReference>
<dbReference type="GO" id="GO:0004190">
    <property type="term" value="F:aspartic-type endopeptidase activity"/>
    <property type="evidence" value="ECO:0007669"/>
    <property type="project" value="UniProtKB-KW"/>
</dbReference>